<gene>
    <name evidence="1" type="ORF">F2Q69_00004031</name>
</gene>
<evidence type="ECO:0000313" key="2">
    <source>
        <dbReference type="Proteomes" id="UP000712600"/>
    </source>
</evidence>
<protein>
    <submittedName>
        <fullName evidence="1">Uncharacterized protein</fullName>
    </submittedName>
</protein>
<sequence length="124" mass="13125">MDDRSGFINPFSQAALKLTSLSKLSRAPRLSLTPPSSLSSSVLSVPRIQAMVVFVLSSSVVSQRSTGRRRLKPPLATTNSIADHHVQASSDPLLCSAPVRLVVASSIAVADRRGAPSKINDGDF</sequence>
<dbReference type="Proteomes" id="UP000712600">
    <property type="component" value="Unassembled WGS sequence"/>
</dbReference>
<accession>A0A8S9NTY7</accession>
<organism evidence="1 2">
    <name type="scientific">Brassica cretica</name>
    <name type="common">Mustard</name>
    <dbReference type="NCBI Taxonomy" id="69181"/>
    <lineage>
        <taxon>Eukaryota</taxon>
        <taxon>Viridiplantae</taxon>
        <taxon>Streptophyta</taxon>
        <taxon>Embryophyta</taxon>
        <taxon>Tracheophyta</taxon>
        <taxon>Spermatophyta</taxon>
        <taxon>Magnoliopsida</taxon>
        <taxon>eudicotyledons</taxon>
        <taxon>Gunneridae</taxon>
        <taxon>Pentapetalae</taxon>
        <taxon>rosids</taxon>
        <taxon>malvids</taxon>
        <taxon>Brassicales</taxon>
        <taxon>Brassicaceae</taxon>
        <taxon>Brassiceae</taxon>
        <taxon>Brassica</taxon>
    </lineage>
</organism>
<proteinExistence type="predicted"/>
<evidence type="ECO:0000313" key="1">
    <source>
        <dbReference type="EMBL" id="KAF3508438.1"/>
    </source>
</evidence>
<reference evidence="1" key="1">
    <citation type="submission" date="2019-12" db="EMBL/GenBank/DDBJ databases">
        <title>Genome sequencing and annotation of Brassica cretica.</title>
        <authorList>
            <person name="Studholme D.J."/>
            <person name="Sarris P."/>
        </authorList>
    </citation>
    <scope>NUCLEOTIDE SEQUENCE</scope>
    <source>
        <strain evidence="1">PFS-109/04</strain>
        <tissue evidence="1">Leaf</tissue>
    </source>
</reference>
<dbReference type="AlphaFoldDB" id="A0A8S9NTY7"/>
<name>A0A8S9NTY7_BRACR</name>
<comment type="caution">
    <text evidence="1">The sequence shown here is derived from an EMBL/GenBank/DDBJ whole genome shotgun (WGS) entry which is preliminary data.</text>
</comment>
<dbReference type="EMBL" id="QGKX02001521">
    <property type="protein sequence ID" value="KAF3508438.1"/>
    <property type="molecule type" value="Genomic_DNA"/>
</dbReference>